<reference evidence="3 4" key="1">
    <citation type="submission" date="2019-03" db="EMBL/GenBank/DDBJ databases">
        <title>Single cell metagenomics reveals metabolic interactions within the superorganism composed of flagellate Streblomastix strix and complex community of Bacteroidetes bacteria on its surface.</title>
        <authorList>
            <person name="Treitli S.C."/>
            <person name="Kolisko M."/>
            <person name="Husnik F."/>
            <person name="Keeling P."/>
            <person name="Hampl V."/>
        </authorList>
    </citation>
    <scope>NUCLEOTIDE SEQUENCE [LARGE SCALE GENOMIC DNA]</scope>
    <source>
        <strain evidence="3">ST1C</strain>
    </source>
</reference>
<evidence type="ECO:0000256" key="2">
    <source>
        <dbReference type="SAM" id="MobiDB-lite"/>
    </source>
</evidence>
<protein>
    <recommendedName>
        <fullName evidence="5">Replication termination factor 2</fullName>
    </recommendedName>
</protein>
<feature type="compositionally biased region" description="Low complexity" evidence="2">
    <location>
        <begin position="203"/>
        <end position="222"/>
    </location>
</feature>
<proteinExistence type="inferred from homology"/>
<sequence length="329" mass="37483">MGGDGGSFVMRTELVKTKQEEKQQDYWTKHGDRFFVCALTNEPLTEPIVADKEGNLFNKESFIREFMARKKQVRQQFPSIRSPLKDLITLHFTANSAFTKRNITKPNSGESGPWRCPIQNEIEVNGKHRFSYLVPCGHVISDAAILSLMFDGITAADYRIMNYKIPDTGLNCPICGEQTAELIPLAPTSEELNARLKQFTHISTSSSHQDSSINQDSSISQNESINLNSFPSQKAKKRKRSSSPQQTRNNKDEIGLAAESVIAATVRAVEEEYERRGQLKRRRINAEDQDEDQDEDDNKEEEKEVGQINKEQKDENRNKDLNENKKKKD</sequence>
<dbReference type="GO" id="GO:0005634">
    <property type="term" value="C:nucleus"/>
    <property type="evidence" value="ECO:0007669"/>
    <property type="project" value="TreeGrafter"/>
</dbReference>
<feature type="region of interest" description="Disordered" evidence="2">
    <location>
        <begin position="203"/>
        <end position="254"/>
    </location>
</feature>
<comment type="similarity">
    <text evidence="1">Belongs to the rtf2 family.</text>
</comment>
<dbReference type="Proteomes" id="UP000324800">
    <property type="component" value="Unassembled WGS sequence"/>
</dbReference>
<dbReference type="InterPro" id="IPR006735">
    <property type="entry name" value="Rtf2"/>
</dbReference>
<accession>A0A5J4WM73</accession>
<evidence type="ECO:0000313" key="3">
    <source>
        <dbReference type="EMBL" id="KAA6395888.1"/>
    </source>
</evidence>
<dbReference type="InterPro" id="IPR027799">
    <property type="entry name" value="Rtf2_RING-finger"/>
</dbReference>
<evidence type="ECO:0000313" key="4">
    <source>
        <dbReference type="Proteomes" id="UP000324800"/>
    </source>
</evidence>
<dbReference type="AlphaFoldDB" id="A0A5J4WM73"/>
<dbReference type="CDD" id="cd16653">
    <property type="entry name" value="RING-like_Rtf2"/>
    <property type="match status" value="1"/>
</dbReference>
<organism evidence="3 4">
    <name type="scientific">Streblomastix strix</name>
    <dbReference type="NCBI Taxonomy" id="222440"/>
    <lineage>
        <taxon>Eukaryota</taxon>
        <taxon>Metamonada</taxon>
        <taxon>Preaxostyla</taxon>
        <taxon>Oxymonadida</taxon>
        <taxon>Streblomastigidae</taxon>
        <taxon>Streblomastix</taxon>
    </lineage>
</organism>
<dbReference type="GO" id="GO:0006274">
    <property type="term" value="P:DNA replication termination"/>
    <property type="evidence" value="ECO:0007669"/>
    <property type="project" value="TreeGrafter"/>
</dbReference>
<feature type="compositionally biased region" description="Acidic residues" evidence="2">
    <location>
        <begin position="287"/>
        <end position="299"/>
    </location>
</feature>
<dbReference type="OrthoDB" id="247013at2759"/>
<dbReference type="Pfam" id="PF04641">
    <property type="entry name" value="Rtf2"/>
    <property type="match status" value="1"/>
</dbReference>
<comment type="caution">
    <text evidence="3">The sequence shown here is derived from an EMBL/GenBank/DDBJ whole genome shotgun (WGS) entry which is preliminary data.</text>
</comment>
<gene>
    <name evidence="3" type="ORF">EZS28_008587</name>
</gene>
<feature type="region of interest" description="Disordered" evidence="2">
    <location>
        <begin position="270"/>
        <end position="329"/>
    </location>
</feature>
<name>A0A5J4WM73_9EUKA</name>
<evidence type="ECO:0000256" key="1">
    <source>
        <dbReference type="ARBA" id="ARBA00009885"/>
    </source>
</evidence>
<feature type="compositionally biased region" description="Basic and acidic residues" evidence="2">
    <location>
        <begin position="300"/>
        <end position="329"/>
    </location>
</feature>
<dbReference type="PANTHER" id="PTHR12775:SF0">
    <property type="entry name" value="REPLICATION TERMINATION FACTOR 2"/>
    <property type="match status" value="1"/>
</dbReference>
<dbReference type="PANTHER" id="PTHR12775">
    <property type="entry name" value="PROTEIN C20ORF43 HOMOLOG"/>
    <property type="match status" value="1"/>
</dbReference>
<dbReference type="EMBL" id="SNRW01001569">
    <property type="protein sequence ID" value="KAA6395888.1"/>
    <property type="molecule type" value="Genomic_DNA"/>
</dbReference>
<evidence type="ECO:0008006" key="5">
    <source>
        <dbReference type="Google" id="ProtNLM"/>
    </source>
</evidence>